<evidence type="ECO:0000313" key="2">
    <source>
        <dbReference type="EMBL" id="EJW92787.1"/>
    </source>
</evidence>
<sequence>MNMKMNTKTSVSMRMKACMQTLLAALVLTAFCSPALAQDNLQHRNRPNHAPREQRLNRTQMAEIQAKHIAQEIALDDQTSQRFVKTFCEFQQEIWALRTARPKKRGENLTEEEAQEMLKHRFTHSRQILDLREKYYNLYSQFLTQKQILRVYQLEKRTMKHLTKRHANKSKVRKMQVPSNKQKAANPVQS</sequence>
<comment type="caution">
    <text evidence="2">The sequence shown here is derived from an EMBL/GenBank/DDBJ whole genome shotgun (WGS) entry which is preliminary data.</text>
</comment>
<evidence type="ECO:0000256" key="1">
    <source>
        <dbReference type="SAM" id="MobiDB-lite"/>
    </source>
</evidence>
<feature type="compositionally biased region" description="Basic residues" evidence="1">
    <location>
        <begin position="161"/>
        <end position="174"/>
    </location>
</feature>
<proteinExistence type="predicted"/>
<protein>
    <submittedName>
        <fullName evidence="2">Uncharacterized protein</fullName>
    </submittedName>
</protein>
<gene>
    <name evidence="2" type="ORF">EVA_19104</name>
</gene>
<accession>J9FT88</accession>
<feature type="region of interest" description="Disordered" evidence="1">
    <location>
        <begin position="161"/>
        <end position="190"/>
    </location>
</feature>
<name>J9FT88_9ZZZZ</name>
<dbReference type="EMBL" id="AMCI01007344">
    <property type="protein sequence ID" value="EJW92787.1"/>
    <property type="molecule type" value="Genomic_DNA"/>
</dbReference>
<organism evidence="2">
    <name type="scientific">gut metagenome</name>
    <dbReference type="NCBI Taxonomy" id="749906"/>
    <lineage>
        <taxon>unclassified sequences</taxon>
        <taxon>metagenomes</taxon>
        <taxon>organismal metagenomes</taxon>
    </lineage>
</organism>
<dbReference type="AlphaFoldDB" id="J9FT88"/>
<reference evidence="2" key="1">
    <citation type="journal article" date="2012" name="PLoS ONE">
        <title>Gene sets for utilization of primary and secondary nutrition supplies in the distal gut of endangered iberian lynx.</title>
        <authorList>
            <person name="Alcaide M."/>
            <person name="Messina E."/>
            <person name="Richter M."/>
            <person name="Bargiela R."/>
            <person name="Peplies J."/>
            <person name="Huws S.A."/>
            <person name="Newbold C.J."/>
            <person name="Golyshin P.N."/>
            <person name="Simon M.A."/>
            <person name="Lopez G."/>
            <person name="Yakimov M.M."/>
            <person name="Ferrer M."/>
        </authorList>
    </citation>
    <scope>NUCLEOTIDE SEQUENCE</scope>
</reference>
<feature type="compositionally biased region" description="Polar residues" evidence="1">
    <location>
        <begin position="177"/>
        <end position="190"/>
    </location>
</feature>